<feature type="non-terminal residue" evidence="5">
    <location>
        <position position="180"/>
    </location>
</feature>
<accession>A0A8S3JZI3</accession>
<dbReference type="Proteomes" id="UP000676336">
    <property type="component" value="Unassembled WGS sequence"/>
</dbReference>
<protein>
    <submittedName>
        <fullName evidence="5">Uncharacterized protein</fullName>
    </submittedName>
</protein>
<proteinExistence type="predicted"/>
<evidence type="ECO:0000256" key="3">
    <source>
        <dbReference type="ARBA" id="ARBA00023180"/>
    </source>
</evidence>
<comment type="caution">
    <text evidence="5">The sequence shown here is derived from an EMBL/GenBank/DDBJ whole genome shotgun (WGS) entry which is preliminary data.</text>
</comment>
<dbReference type="GO" id="GO:0005576">
    <property type="term" value="C:extracellular region"/>
    <property type="evidence" value="ECO:0007669"/>
    <property type="project" value="TreeGrafter"/>
</dbReference>
<dbReference type="PANTHER" id="PTHR10680:SF28">
    <property type="entry name" value="SMP-30_GLUCONOLACTONASE_LRE-LIKE REGION DOMAIN-CONTAINING PROTEIN"/>
    <property type="match status" value="1"/>
</dbReference>
<reference evidence="5" key="1">
    <citation type="submission" date="2021-02" db="EMBL/GenBank/DDBJ databases">
        <authorList>
            <person name="Nowell W R."/>
        </authorList>
    </citation>
    <scope>NUCLEOTIDE SEQUENCE</scope>
</reference>
<keyword evidence="1" id="KW-0732">Signal</keyword>
<feature type="non-terminal residue" evidence="5">
    <location>
        <position position="1"/>
    </location>
</feature>
<dbReference type="PANTHER" id="PTHR10680">
    <property type="entry name" value="PEPTIDYL-GLYCINE ALPHA-AMIDATING MONOOXYGENASE"/>
    <property type="match status" value="1"/>
</dbReference>
<feature type="repeat" description="NHL" evidence="4">
    <location>
        <begin position="122"/>
        <end position="158"/>
    </location>
</feature>
<sequence>ADWGNHRIVQYKNGDTTNGQVVAGGNGVGNGLHQLNGVIDVLIDKKSNSLIICDQGNLRVVRWSRCSGTTQGEVLIDNIYCAGLAMDEQRYLYVPDHGKSEVRRYRLGEKNGTLVAGGNGQGAGLNQLNYPTYLFVDRQQNVYVSDSSNQRVMKWNKDAKEGIVVAGGQGLGGALTQLYY</sequence>
<keyword evidence="2" id="KW-0677">Repeat</keyword>
<evidence type="ECO:0000256" key="2">
    <source>
        <dbReference type="ARBA" id="ARBA00022737"/>
    </source>
</evidence>
<evidence type="ECO:0000313" key="6">
    <source>
        <dbReference type="Proteomes" id="UP000676336"/>
    </source>
</evidence>
<evidence type="ECO:0000313" key="5">
    <source>
        <dbReference type="EMBL" id="CAF5224169.1"/>
    </source>
</evidence>
<keyword evidence="3" id="KW-0325">Glycoprotein</keyword>
<evidence type="ECO:0000256" key="4">
    <source>
        <dbReference type="PROSITE-ProRule" id="PRU00504"/>
    </source>
</evidence>
<dbReference type="EMBL" id="CAJOBI010356535">
    <property type="protein sequence ID" value="CAF5224169.1"/>
    <property type="molecule type" value="Genomic_DNA"/>
</dbReference>
<dbReference type="PROSITE" id="PS51125">
    <property type="entry name" value="NHL"/>
    <property type="match status" value="1"/>
</dbReference>
<dbReference type="InterPro" id="IPR011042">
    <property type="entry name" value="6-blade_b-propeller_TolB-like"/>
</dbReference>
<dbReference type="AlphaFoldDB" id="A0A8S3JZI3"/>
<evidence type="ECO:0000256" key="1">
    <source>
        <dbReference type="ARBA" id="ARBA00022729"/>
    </source>
</evidence>
<dbReference type="InterPro" id="IPR001258">
    <property type="entry name" value="NHL_repeat"/>
</dbReference>
<gene>
    <name evidence="5" type="ORF">SMN809_LOCUS83673</name>
</gene>
<dbReference type="Gene3D" id="2.120.10.30">
    <property type="entry name" value="TolB, C-terminal domain"/>
    <property type="match status" value="1"/>
</dbReference>
<name>A0A8S3JZI3_9BILA</name>
<dbReference type="SUPFAM" id="SSF63825">
    <property type="entry name" value="YWTD domain"/>
    <property type="match status" value="1"/>
</dbReference>
<organism evidence="5 6">
    <name type="scientific">Rotaria magnacalcarata</name>
    <dbReference type="NCBI Taxonomy" id="392030"/>
    <lineage>
        <taxon>Eukaryota</taxon>
        <taxon>Metazoa</taxon>
        <taxon>Spiralia</taxon>
        <taxon>Gnathifera</taxon>
        <taxon>Rotifera</taxon>
        <taxon>Eurotatoria</taxon>
        <taxon>Bdelloidea</taxon>
        <taxon>Philodinida</taxon>
        <taxon>Philodinidae</taxon>
        <taxon>Rotaria</taxon>
    </lineage>
</organism>